<dbReference type="EC" id="4.2.2.29" evidence="1"/>
<keyword evidence="1" id="KW-1133">Transmembrane helix</keyword>
<feature type="site" description="Important for catalytic activity" evidence="1">
    <location>
        <position position="214"/>
    </location>
</feature>
<comment type="catalytic activity">
    <reaction evidence="1">
        <text>a peptidoglycan chain = a peptidoglycan chain with N-acetyl-1,6-anhydromuramyl-[peptide] at the reducing end + a peptidoglycan chain with N-acetylglucosamine at the non-reducing end.</text>
        <dbReference type="EC" id="4.2.2.29"/>
    </reaction>
</comment>
<keyword evidence="1" id="KW-0456">Lyase</keyword>
<protein>
    <recommendedName>
        <fullName evidence="1">Endolytic murein transglycosylase</fullName>
        <ecNumber evidence="1">4.2.2.29</ecNumber>
    </recommendedName>
    <alternativeName>
        <fullName evidence="1">Peptidoglycan lytic transglycosylase</fullName>
    </alternativeName>
    <alternativeName>
        <fullName evidence="1">Peptidoglycan polymerization terminase</fullName>
    </alternativeName>
</protein>
<dbReference type="Gene3D" id="3.30.1490.480">
    <property type="entry name" value="Endolytic murein transglycosylase"/>
    <property type="match status" value="1"/>
</dbReference>
<dbReference type="GO" id="GO:0008932">
    <property type="term" value="F:lytic endotransglycosylase activity"/>
    <property type="evidence" value="ECO:0007669"/>
    <property type="project" value="UniProtKB-UniRule"/>
</dbReference>
<dbReference type="CDD" id="cd08010">
    <property type="entry name" value="MltG_like"/>
    <property type="match status" value="1"/>
</dbReference>
<organism evidence="2 3">
    <name type="scientific">Niveispirillum cyanobacteriorum</name>
    <dbReference type="NCBI Taxonomy" id="1612173"/>
    <lineage>
        <taxon>Bacteria</taxon>
        <taxon>Pseudomonadati</taxon>
        <taxon>Pseudomonadota</taxon>
        <taxon>Alphaproteobacteria</taxon>
        <taxon>Rhodospirillales</taxon>
        <taxon>Azospirillaceae</taxon>
        <taxon>Niveispirillum</taxon>
    </lineage>
</organism>
<keyword evidence="3" id="KW-1185">Reference proteome</keyword>
<gene>
    <name evidence="1" type="primary">mltG</name>
    <name evidence="2" type="ORF">C0V82_02870</name>
</gene>
<evidence type="ECO:0000313" key="3">
    <source>
        <dbReference type="Proteomes" id="UP000234752"/>
    </source>
</evidence>
<dbReference type="EMBL" id="CP025611">
    <property type="protein sequence ID" value="AUN29302.1"/>
    <property type="molecule type" value="Genomic_DNA"/>
</dbReference>
<dbReference type="OrthoDB" id="9814591at2"/>
<keyword evidence="1" id="KW-0812">Transmembrane</keyword>
<keyword evidence="1" id="KW-1003">Cell membrane</keyword>
<evidence type="ECO:0000313" key="2">
    <source>
        <dbReference type="EMBL" id="AUN29302.1"/>
    </source>
</evidence>
<dbReference type="NCBIfam" id="TIGR00247">
    <property type="entry name" value="endolytic transglycosylase MltG"/>
    <property type="match status" value="1"/>
</dbReference>
<keyword evidence="1" id="KW-0997">Cell inner membrane</keyword>
<comment type="subcellular location">
    <subcellularLocation>
        <location evidence="1">Cell inner membrane</location>
        <topology evidence="1">Single-pass membrane protein</topology>
    </subcellularLocation>
</comment>
<comment type="function">
    <text evidence="1">Functions as a peptidoglycan terminase that cleaves nascent peptidoglycan strands endolytically to terminate their elongation.</text>
</comment>
<dbReference type="AlphaFoldDB" id="A0A2K9N8I8"/>
<proteinExistence type="inferred from homology"/>
<accession>A0A2K9N8I8</accession>
<dbReference type="GO" id="GO:0071555">
    <property type="term" value="P:cell wall organization"/>
    <property type="evidence" value="ECO:0007669"/>
    <property type="project" value="UniProtKB-KW"/>
</dbReference>
<dbReference type="RefSeq" id="WP_102111041.1">
    <property type="nucleotide sequence ID" value="NZ_BMGN01000004.1"/>
</dbReference>
<dbReference type="PANTHER" id="PTHR30518">
    <property type="entry name" value="ENDOLYTIC MUREIN TRANSGLYCOSYLASE"/>
    <property type="match status" value="1"/>
</dbReference>
<dbReference type="Proteomes" id="UP000234752">
    <property type="component" value="Chromosome eg_1"/>
</dbReference>
<dbReference type="HAMAP" id="MF_02065">
    <property type="entry name" value="MltG"/>
    <property type="match status" value="1"/>
</dbReference>
<comment type="similarity">
    <text evidence="1">Belongs to the transglycosylase MltG family.</text>
</comment>
<dbReference type="Gene3D" id="3.30.160.60">
    <property type="entry name" value="Classic Zinc Finger"/>
    <property type="match status" value="1"/>
</dbReference>
<dbReference type="Pfam" id="PF02618">
    <property type="entry name" value="YceG"/>
    <property type="match status" value="1"/>
</dbReference>
<evidence type="ECO:0000256" key="1">
    <source>
        <dbReference type="HAMAP-Rule" id="MF_02065"/>
    </source>
</evidence>
<dbReference type="InterPro" id="IPR003770">
    <property type="entry name" value="MLTG-like"/>
</dbReference>
<reference evidence="2 3" key="1">
    <citation type="submission" date="2017-12" db="EMBL/GenBank/DDBJ databases">
        <title>Genomes of bacteria within cyanobacterial aggregates.</title>
        <authorList>
            <person name="Cai H."/>
        </authorList>
    </citation>
    <scope>NUCLEOTIDE SEQUENCE [LARGE SCALE GENOMIC DNA]</scope>
    <source>
        <strain evidence="2 3">TH16</strain>
    </source>
</reference>
<name>A0A2K9N8I8_9PROT</name>
<keyword evidence="1" id="KW-0472">Membrane</keyword>
<dbReference type="GO" id="GO:0005886">
    <property type="term" value="C:plasma membrane"/>
    <property type="evidence" value="ECO:0007669"/>
    <property type="project" value="UniProtKB-SubCell"/>
</dbReference>
<feature type="transmembrane region" description="Helical" evidence="1">
    <location>
        <begin position="15"/>
        <end position="38"/>
    </location>
</feature>
<dbReference type="KEGG" id="ncb:C0V82_02870"/>
<keyword evidence="1" id="KW-0961">Cell wall biogenesis/degradation</keyword>
<dbReference type="FunFam" id="3.30.160.60:FF:000242">
    <property type="entry name" value="Endolytic murein transglycosylase"/>
    <property type="match status" value="1"/>
</dbReference>
<dbReference type="GO" id="GO:0009252">
    <property type="term" value="P:peptidoglycan biosynthetic process"/>
    <property type="evidence" value="ECO:0007669"/>
    <property type="project" value="UniProtKB-UniRule"/>
</dbReference>
<dbReference type="PANTHER" id="PTHR30518:SF2">
    <property type="entry name" value="ENDOLYTIC MUREIN TRANSGLYCOSYLASE"/>
    <property type="match status" value="1"/>
</dbReference>
<sequence>MTETPENQTKPRRRWLLPTAASLFVLAAVGAGGAWLGWQRYVGPGPLTADTPVVIPRGTGVQGIAQRLVDAGVVGHPLELVIASRLRGDGARLRAGEYLFPAGISVKDALDLIISGKVIVHRVTVPEGLTSWQIVERLRGEQTLSGDVTDIPADGTLLPETYQYLRDDARADILSRMSDDMEKALDRLWADRDPNLPLKSKQEAVILASIVEKETGVASERPRVAGVFVNRLRIGMRLQSDPTIIYALSDRRGQIDRDLTRADWKLESPYNTYVIPGLPPGPIANPGLLSLQAVLKPEAHKYLYFVADGTGGHAFAETLEEHNRNVVKWRRVRDGD</sequence>